<dbReference type="STRING" id="1547922.ISF6_4338"/>
<sequence length="48" mass="5293">MDPAADPARQRRRHGRRAWQAGRGAAWLGAGGAAGRSGRRRRGRRRGE</sequence>
<organism evidence="2 3">
    <name type="scientific">Piscinibacter sakaiensis</name>
    <name type="common">Ideonella sakaiensis</name>
    <dbReference type="NCBI Taxonomy" id="1547922"/>
    <lineage>
        <taxon>Bacteria</taxon>
        <taxon>Pseudomonadati</taxon>
        <taxon>Pseudomonadota</taxon>
        <taxon>Betaproteobacteria</taxon>
        <taxon>Burkholderiales</taxon>
        <taxon>Sphaerotilaceae</taxon>
        <taxon>Piscinibacter</taxon>
    </lineage>
</organism>
<dbReference type="EMBL" id="BBYR01000067">
    <property type="protein sequence ID" value="GAP38144.1"/>
    <property type="molecule type" value="Genomic_DNA"/>
</dbReference>
<reference evidence="3" key="1">
    <citation type="submission" date="2015-07" db="EMBL/GenBank/DDBJ databases">
        <title>Discovery of a poly(ethylene terephthalate assimilation.</title>
        <authorList>
            <person name="Yoshida S."/>
            <person name="Hiraga K."/>
            <person name="Takehana T."/>
            <person name="Taniguchi I."/>
            <person name="Yamaji H."/>
            <person name="Maeda Y."/>
            <person name="Toyohara K."/>
            <person name="Miyamoto K."/>
            <person name="Kimura Y."/>
            <person name="Oda K."/>
        </authorList>
    </citation>
    <scope>NUCLEOTIDE SEQUENCE [LARGE SCALE GENOMIC DNA]</scope>
    <source>
        <strain evidence="3">NBRC 110686 / TISTR 2288 / 201-F6</strain>
    </source>
</reference>
<evidence type="ECO:0000256" key="1">
    <source>
        <dbReference type="SAM" id="MobiDB-lite"/>
    </source>
</evidence>
<protein>
    <submittedName>
        <fullName evidence="2">Uncharacterized protein</fullName>
    </submittedName>
</protein>
<feature type="compositionally biased region" description="Basic residues" evidence="1">
    <location>
        <begin position="37"/>
        <end position="48"/>
    </location>
</feature>
<feature type="region of interest" description="Disordered" evidence="1">
    <location>
        <begin position="1"/>
        <end position="48"/>
    </location>
</feature>
<proteinExistence type="predicted"/>
<name>A0A0K8P6I3_PISS1</name>
<gene>
    <name evidence="2" type="ORF">ISF6_4338</name>
</gene>
<comment type="caution">
    <text evidence="2">The sequence shown here is derived from an EMBL/GenBank/DDBJ whole genome shotgun (WGS) entry which is preliminary data.</text>
</comment>
<feature type="compositionally biased region" description="Low complexity" evidence="1">
    <location>
        <begin position="18"/>
        <end position="28"/>
    </location>
</feature>
<keyword evidence="3" id="KW-1185">Reference proteome</keyword>
<evidence type="ECO:0000313" key="2">
    <source>
        <dbReference type="EMBL" id="GAP38144.1"/>
    </source>
</evidence>
<dbReference type="AlphaFoldDB" id="A0A0K8P6I3"/>
<evidence type="ECO:0000313" key="3">
    <source>
        <dbReference type="Proteomes" id="UP000037660"/>
    </source>
</evidence>
<reference evidence="2 3" key="2">
    <citation type="journal article" date="2016" name="Science">
        <title>A bacterium that degrades and assimilates poly(ethylene terephthalate).</title>
        <authorList>
            <person name="Yoshida S."/>
            <person name="Hiraga K."/>
            <person name="Takehana T."/>
            <person name="Taniguchi I."/>
            <person name="Yamaji H."/>
            <person name="Maeda Y."/>
            <person name="Toyohara K."/>
            <person name="Miyamoto K."/>
            <person name="Kimura Y."/>
            <person name="Oda K."/>
        </authorList>
    </citation>
    <scope>NUCLEOTIDE SEQUENCE [LARGE SCALE GENOMIC DNA]</scope>
    <source>
        <strain evidence="3">NBRC 110686 / TISTR 2288 / 201-F6</strain>
    </source>
</reference>
<accession>A0A0K8P6I3</accession>
<dbReference type="Proteomes" id="UP000037660">
    <property type="component" value="Unassembled WGS sequence"/>
</dbReference>